<evidence type="ECO:0000313" key="2">
    <source>
        <dbReference type="EMBL" id="NMR21071.1"/>
    </source>
</evidence>
<dbReference type="CDD" id="cd07721">
    <property type="entry name" value="yflN-like_MBL-fold"/>
    <property type="match status" value="1"/>
</dbReference>
<dbReference type="AlphaFoldDB" id="A0A7Y0LZI3"/>
<dbReference type="Proteomes" id="UP000562124">
    <property type="component" value="Unassembled WGS sequence"/>
</dbReference>
<dbReference type="SUPFAM" id="SSF56281">
    <property type="entry name" value="Metallo-hydrolase/oxidoreductase"/>
    <property type="match status" value="1"/>
</dbReference>
<evidence type="ECO:0000313" key="3">
    <source>
        <dbReference type="Proteomes" id="UP000562124"/>
    </source>
</evidence>
<accession>A0A7Y0LZI3</accession>
<reference evidence="2 3" key="1">
    <citation type="submission" date="2020-04" db="EMBL/GenBank/DDBJ databases">
        <title>Sequencing and Assembly of C. fimi.</title>
        <authorList>
            <person name="Ramsey A.R."/>
        </authorList>
    </citation>
    <scope>NUCLEOTIDE SEQUENCE [LARGE SCALE GENOMIC DNA]</scope>
    <source>
        <strain evidence="2 3">SB</strain>
    </source>
</reference>
<dbReference type="PANTHER" id="PTHR42951">
    <property type="entry name" value="METALLO-BETA-LACTAMASE DOMAIN-CONTAINING"/>
    <property type="match status" value="1"/>
</dbReference>
<sequence>MLTTRVADGVHRLEHAHVNCYLIEDGGRLTLVDAGLPAMWSLLHEALRELGHEPRDIAAIALTHAHFDHVGFAARAQRELRVPIWVHADDAYLAAHPYRYSHERLRSTYPLRYPRAIPILATMTRAGALAVKGVRGLRTYDLDGGVGTLDVPGSPRVLFTPGHTFGHCALHLPERDVVISGDALVTLDPYTGRTGPHIVAGAATANSSRALASLDALAATGASVVLPGHGEPWADGAVDAVARARRAGAA</sequence>
<evidence type="ECO:0000259" key="1">
    <source>
        <dbReference type="SMART" id="SM00849"/>
    </source>
</evidence>
<dbReference type="InterPro" id="IPR001279">
    <property type="entry name" value="Metallo-B-lactamas"/>
</dbReference>
<dbReference type="InterPro" id="IPR050855">
    <property type="entry name" value="NDM-1-like"/>
</dbReference>
<comment type="caution">
    <text evidence="2">The sequence shown here is derived from an EMBL/GenBank/DDBJ whole genome shotgun (WGS) entry which is preliminary data.</text>
</comment>
<keyword evidence="3" id="KW-1185">Reference proteome</keyword>
<dbReference type="Pfam" id="PF00753">
    <property type="entry name" value="Lactamase_B"/>
    <property type="match status" value="1"/>
</dbReference>
<dbReference type="Gene3D" id="3.60.15.10">
    <property type="entry name" value="Ribonuclease Z/Hydroxyacylglutathione hydrolase-like"/>
    <property type="match status" value="1"/>
</dbReference>
<protein>
    <submittedName>
        <fullName evidence="2">MBL fold metallo-hydrolase</fullName>
    </submittedName>
</protein>
<dbReference type="EMBL" id="JABCJJ010000023">
    <property type="protein sequence ID" value="NMR21071.1"/>
    <property type="molecule type" value="Genomic_DNA"/>
</dbReference>
<dbReference type="InterPro" id="IPR036866">
    <property type="entry name" value="RibonucZ/Hydroxyglut_hydro"/>
</dbReference>
<dbReference type="GO" id="GO:0016787">
    <property type="term" value="F:hydrolase activity"/>
    <property type="evidence" value="ECO:0007669"/>
    <property type="project" value="UniProtKB-KW"/>
</dbReference>
<gene>
    <name evidence="2" type="ORF">HIR71_12710</name>
</gene>
<dbReference type="SMART" id="SM00849">
    <property type="entry name" value="Lactamase_B"/>
    <property type="match status" value="1"/>
</dbReference>
<feature type="domain" description="Metallo-beta-lactamase" evidence="1">
    <location>
        <begin position="17"/>
        <end position="229"/>
    </location>
</feature>
<name>A0A7Y0LZI3_CELFI</name>
<organism evidence="2 3">
    <name type="scientific">Cellulomonas fimi</name>
    <dbReference type="NCBI Taxonomy" id="1708"/>
    <lineage>
        <taxon>Bacteria</taxon>
        <taxon>Bacillati</taxon>
        <taxon>Actinomycetota</taxon>
        <taxon>Actinomycetes</taxon>
        <taxon>Micrococcales</taxon>
        <taxon>Cellulomonadaceae</taxon>
        <taxon>Cellulomonas</taxon>
    </lineage>
</organism>
<proteinExistence type="predicted"/>
<keyword evidence="2" id="KW-0378">Hydrolase</keyword>
<dbReference type="RefSeq" id="WP_169325450.1">
    <property type="nucleotide sequence ID" value="NZ_JABCJJ010000023.1"/>
</dbReference>